<evidence type="ECO:0000313" key="3">
    <source>
        <dbReference type="Proteomes" id="UP000773462"/>
    </source>
</evidence>
<reference evidence="2 3" key="1">
    <citation type="submission" date="2021-03" db="EMBL/GenBank/DDBJ databases">
        <title>Genomic Encyclopedia of Type Strains, Phase IV (KMG-IV): sequencing the most valuable type-strain genomes for metagenomic binning, comparative biology and taxonomic classification.</title>
        <authorList>
            <person name="Goeker M."/>
        </authorList>
    </citation>
    <scope>NUCLEOTIDE SEQUENCE [LARGE SCALE GENOMIC DNA]</scope>
    <source>
        <strain evidence="2 3">DSM 101953</strain>
    </source>
</reference>
<evidence type="ECO:0000313" key="2">
    <source>
        <dbReference type="EMBL" id="MBP2112949.1"/>
    </source>
</evidence>
<dbReference type="InterPro" id="IPR036736">
    <property type="entry name" value="ACP-like_sf"/>
</dbReference>
<proteinExistence type="predicted"/>
<dbReference type="Gene3D" id="1.10.1200.10">
    <property type="entry name" value="ACP-like"/>
    <property type="match status" value="1"/>
</dbReference>
<gene>
    <name evidence="2" type="ORF">J2Z70_003103</name>
</gene>
<keyword evidence="3" id="KW-1185">Reference proteome</keyword>
<evidence type="ECO:0000259" key="1">
    <source>
        <dbReference type="PROSITE" id="PS50075"/>
    </source>
</evidence>
<dbReference type="InterPro" id="IPR009081">
    <property type="entry name" value="PP-bd_ACP"/>
</dbReference>
<dbReference type="Pfam" id="PF00550">
    <property type="entry name" value="PP-binding"/>
    <property type="match status" value="1"/>
</dbReference>
<name>A0ABS4NSD5_9BACL</name>
<dbReference type="EMBL" id="JAGGLV010000009">
    <property type="protein sequence ID" value="MBP2112949.1"/>
    <property type="molecule type" value="Genomic_DNA"/>
</dbReference>
<dbReference type="Proteomes" id="UP000773462">
    <property type="component" value="Unassembled WGS sequence"/>
</dbReference>
<accession>A0ABS4NSD5</accession>
<protein>
    <submittedName>
        <fullName evidence="2">Acyl carrier protein</fullName>
    </submittedName>
</protein>
<comment type="caution">
    <text evidence="2">The sequence shown here is derived from an EMBL/GenBank/DDBJ whole genome shotgun (WGS) entry which is preliminary data.</text>
</comment>
<feature type="domain" description="Carrier" evidence="1">
    <location>
        <begin position="1"/>
        <end position="78"/>
    </location>
</feature>
<dbReference type="RefSeq" id="WP_209874432.1">
    <property type="nucleotide sequence ID" value="NZ_JAGGLV010000009.1"/>
</dbReference>
<sequence length="81" mass="9298">MQDTIVRILSEIKNNPELLLTATETTDIVNDVGLDSLQMINFILRIEDEFEIEFDFDHFAYEDFQSIGDFMGFITATQTAS</sequence>
<dbReference type="PROSITE" id="PS50075">
    <property type="entry name" value="CARRIER"/>
    <property type="match status" value="1"/>
</dbReference>
<dbReference type="SUPFAM" id="SSF47336">
    <property type="entry name" value="ACP-like"/>
    <property type="match status" value="1"/>
</dbReference>
<organism evidence="2 3">
    <name type="scientific">Paenibacillus silagei</name>
    <dbReference type="NCBI Taxonomy" id="1670801"/>
    <lineage>
        <taxon>Bacteria</taxon>
        <taxon>Bacillati</taxon>
        <taxon>Bacillota</taxon>
        <taxon>Bacilli</taxon>
        <taxon>Bacillales</taxon>
        <taxon>Paenibacillaceae</taxon>
        <taxon>Paenibacillus</taxon>
    </lineage>
</organism>